<dbReference type="AlphaFoldDB" id="V4KEJ0"/>
<dbReference type="KEGG" id="eus:EUTSA_v10023890mg"/>
<name>V4KEJ0_EUTSA</name>
<dbReference type="EMBL" id="KI517881">
    <property type="protein sequence ID" value="ESQ29544.1"/>
    <property type="molecule type" value="Genomic_DNA"/>
</dbReference>
<organism evidence="2 3">
    <name type="scientific">Eutrema salsugineum</name>
    <name type="common">Saltwater cress</name>
    <name type="synonym">Sisymbrium salsugineum</name>
    <dbReference type="NCBI Taxonomy" id="72664"/>
    <lineage>
        <taxon>Eukaryota</taxon>
        <taxon>Viridiplantae</taxon>
        <taxon>Streptophyta</taxon>
        <taxon>Embryophyta</taxon>
        <taxon>Tracheophyta</taxon>
        <taxon>Spermatophyta</taxon>
        <taxon>Magnoliopsida</taxon>
        <taxon>eudicotyledons</taxon>
        <taxon>Gunneridae</taxon>
        <taxon>Pentapetalae</taxon>
        <taxon>rosids</taxon>
        <taxon>malvids</taxon>
        <taxon>Brassicales</taxon>
        <taxon>Brassicaceae</taxon>
        <taxon>Eutremeae</taxon>
        <taxon>Eutrema</taxon>
    </lineage>
</organism>
<dbReference type="Gramene" id="ESQ29544">
    <property type="protein sequence ID" value="ESQ29544"/>
    <property type="gene ID" value="EUTSA_v10023890mg"/>
</dbReference>
<gene>
    <name evidence="2" type="ORF">EUTSA_v10023890mg</name>
</gene>
<protein>
    <recommendedName>
        <fullName evidence="1">FBD domain-containing protein</fullName>
    </recommendedName>
</protein>
<reference evidence="2 3" key="1">
    <citation type="journal article" date="2013" name="Front. Plant Sci.">
        <title>The Reference Genome of the Halophytic Plant Eutrema salsugineum.</title>
        <authorList>
            <person name="Yang R."/>
            <person name="Jarvis D.E."/>
            <person name="Chen H."/>
            <person name="Beilstein M.A."/>
            <person name="Grimwood J."/>
            <person name="Jenkins J."/>
            <person name="Shu S."/>
            <person name="Prochnik S."/>
            <person name="Xin M."/>
            <person name="Ma C."/>
            <person name="Schmutz J."/>
            <person name="Wing R.A."/>
            <person name="Mitchell-Olds T."/>
            <person name="Schumaker K.S."/>
            <person name="Wang X."/>
        </authorList>
    </citation>
    <scope>NUCLEOTIDE SEQUENCE [LARGE SCALE GENOMIC DNA]</scope>
</reference>
<dbReference type="Proteomes" id="UP000030689">
    <property type="component" value="Unassembled WGS sequence"/>
</dbReference>
<keyword evidence="3" id="KW-1185">Reference proteome</keyword>
<accession>V4KEJ0</accession>
<feature type="domain" description="FBD" evidence="1">
    <location>
        <begin position="72"/>
        <end position="108"/>
    </location>
</feature>
<proteinExistence type="predicted"/>
<sequence length="144" mass="17008">MRRPTLCFRNLQEFQICLKSPSICNLFDIAEFLTQCPNLKRVSIDINGFTFEPDMFWTHHQKPKIQNGNYPLNTIEYVEIIGYKNNWHELDIMEFFVRNAKSLEKLMLIEPKSPKTALLEPDYERIANIRSISPKKNLIEFVKG</sequence>
<evidence type="ECO:0000313" key="3">
    <source>
        <dbReference type="Proteomes" id="UP000030689"/>
    </source>
</evidence>
<evidence type="ECO:0000313" key="2">
    <source>
        <dbReference type="EMBL" id="ESQ29544.1"/>
    </source>
</evidence>
<dbReference type="PANTHER" id="PTHR34145:SF28">
    <property type="entry name" value="F-BOX DOMAIN-CONTAINING PROTEIN"/>
    <property type="match status" value="1"/>
</dbReference>
<dbReference type="STRING" id="72664.V4KEJ0"/>
<dbReference type="OrthoDB" id="1029898at2759"/>
<dbReference type="InterPro" id="IPR053772">
    <property type="entry name" value="At1g61320/At1g61330-like"/>
</dbReference>
<dbReference type="InterPro" id="IPR006566">
    <property type="entry name" value="FBD"/>
</dbReference>
<dbReference type="PANTHER" id="PTHR34145">
    <property type="entry name" value="OS02G0105600 PROTEIN"/>
    <property type="match status" value="1"/>
</dbReference>
<dbReference type="Pfam" id="PF08387">
    <property type="entry name" value="FBD"/>
    <property type="match status" value="1"/>
</dbReference>
<evidence type="ECO:0000259" key="1">
    <source>
        <dbReference type="Pfam" id="PF08387"/>
    </source>
</evidence>
<dbReference type="OMA" id="NWHELDI"/>